<gene>
    <name evidence="2" type="ORF">GGX14DRAFT_395526</name>
</gene>
<dbReference type="Proteomes" id="UP001219525">
    <property type="component" value="Unassembled WGS sequence"/>
</dbReference>
<reference evidence="2" key="1">
    <citation type="submission" date="2023-03" db="EMBL/GenBank/DDBJ databases">
        <title>Massive genome expansion in bonnet fungi (Mycena s.s.) driven by repeated elements and novel gene families across ecological guilds.</title>
        <authorList>
            <consortium name="Lawrence Berkeley National Laboratory"/>
            <person name="Harder C.B."/>
            <person name="Miyauchi S."/>
            <person name="Viragh M."/>
            <person name="Kuo A."/>
            <person name="Thoen E."/>
            <person name="Andreopoulos B."/>
            <person name="Lu D."/>
            <person name="Skrede I."/>
            <person name="Drula E."/>
            <person name="Henrissat B."/>
            <person name="Morin E."/>
            <person name="Kohler A."/>
            <person name="Barry K."/>
            <person name="LaButti K."/>
            <person name="Morin E."/>
            <person name="Salamov A."/>
            <person name="Lipzen A."/>
            <person name="Mereny Z."/>
            <person name="Hegedus B."/>
            <person name="Baldrian P."/>
            <person name="Stursova M."/>
            <person name="Weitz H."/>
            <person name="Taylor A."/>
            <person name="Grigoriev I.V."/>
            <person name="Nagy L.G."/>
            <person name="Martin F."/>
            <person name="Kauserud H."/>
        </authorList>
    </citation>
    <scope>NUCLEOTIDE SEQUENCE</scope>
    <source>
        <strain evidence="2">9144</strain>
    </source>
</reference>
<dbReference type="EMBL" id="JARJCW010000032">
    <property type="protein sequence ID" value="KAJ7208901.1"/>
    <property type="molecule type" value="Genomic_DNA"/>
</dbReference>
<evidence type="ECO:0000313" key="3">
    <source>
        <dbReference type="Proteomes" id="UP001219525"/>
    </source>
</evidence>
<protein>
    <submittedName>
        <fullName evidence="2">Uncharacterized protein</fullName>
    </submittedName>
</protein>
<proteinExistence type="predicted"/>
<keyword evidence="3" id="KW-1185">Reference proteome</keyword>
<feature type="signal peptide" evidence="1">
    <location>
        <begin position="1"/>
        <end position="19"/>
    </location>
</feature>
<name>A0AAD6VGE1_9AGAR</name>
<comment type="caution">
    <text evidence="2">The sequence shown here is derived from an EMBL/GenBank/DDBJ whole genome shotgun (WGS) entry which is preliminary data.</text>
</comment>
<dbReference type="AlphaFoldDB" id="A0AAD6VGE1"/>
<keyword evidence="1" id="KW-0732">Signal</keyword>
<feature type="chain" id="PRO_5041946840" evidence="1">
    <location>
        <begin position="20"/>
        <end position="187"/>
    </location>
</feature>
<evidence type="ECO:0000256" key="1">
    <source>
        <dbReference type="SAM" id="SignalP"/>
    </source>
</evidence>
<evidence type="ECO:0000313" key="2">
    <source>
        <dbReference type="EMBL" id="KAJ7208901.1"/>
    </source>
</evidence>
<sequence length="187" mass="19283">MNSLLKTFAIYVLIASATATLQVPTIGSLDERHCAGGNVTDVVVLDYATGVTMTTVMCPNGIPEVDSSPAERSLLEARQPVECSPGCMNPTPVTCLPPPGPAASDCSSLVFGLSQSGVTFIAAAGSVTLSSSGTCTCAFIARAAVEIVGETREYGAMVRHARSLLKSPLNEELDDRAEEELGSCGGL</sequence>
<organism evidence="2 3">
    <name type="scientific">Mycena pura</name>
    <dbReference type="NCBI Taxonomy" id="153505"/>
    <lineage>
        <taxon>Eukaryota</taxon>
        <taxon>Fungi</taxon>
        <taxon>Dikarya</taxon>
        <taxon>Basidiomycota</taxon>
        <taxon>Agaricomycotina</taxon>
        <taxon>Agaricomycetes</taxon>
        <taxon>Agaricomycetidae</taxon>
        <taxon>Agaricales</taxon>
        <taxon>Marasmiineae</taxon>
        <taxon>Mycenaceae</taxon>
        <taxon>Mycena</taxon>
    </lineage>
</organism>
<accession>A0AAD6VGE1</accession>